<evidence type="ECO:0000313" key="3">
    <source>
        <dbReference type="EMBL" id="KAJ6836421.1"/>
    </source>
</evidence>
<feature type="compositionally biased region" description="Low complexity" evidence="2">
    <location>
        <begin position="228"/>
        <end position="240"/>
    </location>
</feature>
<accession>A0AAX6H767</accession>
<evidence type="ECO:0000256" key="2">
    <source>
        <dbReference type="SAM" id="MobiDB-lite"/>
    </source>
</evidence>
<comment type="caution">
    <text evidence="3">The sequence shown here is derived from an EMBL/GenBank/DDBJ whole genome shotgun (WGS) entry which is preliminary data.</text>
</comment>
<evidence type="ECO:0000313" key="4">
    <source>
        <dbReference type="Proteomes" id="UP001140949"/>
    </source>
</evidence>
<reference evidence="3" key="1">
    <citation type="journal article" date="2023" name="GigaByte">
        <title>Genome assembly of the bearded iris, Iris pallida Lam.</title>
        <authorList>
            <person name="Bruccoleri R.E."/>
            <person name="Oakeley E.J."/>
            <person name="Faust A.M.E."/>
            <person name="Altorfer M."/>
            <person name="Dessus-Babus S."/>
            <person name="Burckhardt D."/>
            <person name="Oertli M."/>
            <person name="Naumann U."/>
            <person name="Petersen F."/>
            <person name="Wong J."/>
        </authorList>
    </citation>
    <scope>NUCLEOTIDE SEQUENCE</scope>
    <source>
        <strain evidence="3">GSM-AAB239-AS_SAM_17_03QT</strain>
    </source>
</reference>
<keyword evidence="4" id="KW-1185">Reference proteome</keyword>
<feature type="compositionally biased region" description="Basic and acidic residues" evidence="2">
    <location>
        <begin position="103"/>
        <end position="116"/>
    </location>
</feature>
<sequence>MTAASAVRSSLEEMLDSLRRRDQKPKDVPPALPARPPSRARLPSQKRSLPVGFNAELKGSEETEELAPKGDKEVVSKTSMFGNKRIANEDQPEESPMPELENYDEKSSKPLSDDKFGCNGTTDSVPKMDTNMEHPQVQPSIYAELELQVSKVEATLRQKEEENNKMREQLQEYEKRCSENEAKMKSMEEEWKTQVASLQLSLADAAKKSQQSGMNASHVHFNDDSDVPSTETYTPESTPTRVRYMSNGTPAKVSDNPQDPVGCLVKEYEQQKRAFENDVRFLVEMKQGQANLNSGEDLRKLKAQFASWKKVYKVRLRDAKANLKKLGVSNGDKTRSKWWILKGMRPGVGNGDKTADKWWIMKSKRGKK</sequence>
<feature type="compositionally biased region" description="Basic and acidic residues" evidence="2">
    <location>
        <begin position="58"/>
        <end position="75"/>
    </location>
</feature>
<name>A0AAX6H767_IRIPA</name>
<protein>
    <submittedName>
        <fullName evidence="3">Myosin-1 isoform X2</fullName>
    </submittedName>
</protein>
<proteinExistence type="predicted"/>
<organism evidence="3 4">
    <name type="scientific">Iris pallida</name>
    <name type="common">Sweet iris</name>
    <dbReference type="NCBI Taxonomy" id="29817"/>
    <lineage>
        <taxon>Eukaryota</taxon>
        <taxon>Viridiplantae</taxon>
        <taxon>Streptophyta</taxon>
        <taxon>Embryophyta</taxon>
        <taxon>Tracheophyta</taxon>
        <taxon>Spermatophyta</taxon>
        <taxon>Magnoliopsida</taxon>
        <taxon>Liliopsida</taxon>
        <taxon>Asparagales</taxon>
        <taxon>Iridaceae</taxon>
        <taxon>Iridoideae</taxon>
        <taxon>Irideae</taxon>
        <taxon>Iris</taxon>
    </lineage>
</organism>
<feature type="coiled-coil region" evidence="1">
    <location>
        <begin position="142"/>
        <end position="190"/>
    </location>
</feature>
<dbReference type="Proteomes" id="UP001140949">
    <property type="component" value="Unassembled WGS sequence"/>
</dbReference>
<feature type="region of interest" description="Disordered" evidence="2">
    <location>
        <begin position="206"/>
        <end position="258"/>
    </location>
</feature>
<feature type="compositionally biased region" description="Basic and acidic residues" evidence="2">
    <location>
        <begin position="16"/>
        <end position="27"/>
    </location>
</feature>
<reference evidence="3" key="2">
    <citation type="submission" date="2023-04" db="EMBL/GenBank/DDBJ databases">
        <authorList>
            <person name="Bruccoleri R.E."/>
            <person name="Oakeley E.J."/>
            <person name="Faust A.-M."/>
            <person name="Dessus-Babus S."/>
            <person name="Altorfer M."/>
            <person name="Burckhardt D."/>
            <person name="Oertli M."/>
            <person name="Naumann U."/>
            <person name="Petersen F."/>
            <person name="Wong J."/>
        </authorList>
    </citation>
    <scope>NUCLEOTIDE SEQUENCE</scope>
    <source>
        <strain evidence="3">GSM-AAB239-AS_SAM_17_03QT</strain>
        <tissue evidence="3">Leaf</tissue>
    </source>
</reference>
<gene>
    <name evidence="3" type="ORF">M6B38_327665</name>
</gene>
<dbReference type="EMBL" id="JANAVB010012195">
    <property type="protein sequence ID" value="KAJ6836421.1"/>
    <property type="molecule type" value="Genomic_DNA"/>
</dbReference>
<dbReference type="AlphaFoldDB" id="A0AAX6H767"/>
<evidence type="ECO:0000256" key="1">
    <source>
        <dbReference type="SAM" id="Coils"/>
    </source>
</evidence>
<feature type="region of interest" description="Disordered" evidence="2">
    <location>
        <begin position="1"/>
        <end position="132"/>
    </location>
</feature>
<keyword evidence="1" id="KW-0175">Coiled coil</keyword>